<dbReference type="Proteomes" id="UP000077115">
    <property type="component" value="Unassembled WGS sequence"/>
</dbReference>
<accession>A0A177WYH8</accession>
<keyword evidence="3" id="KW-0732">Signal</keyword>
<evidence type="ECO:0000313" key="5">
    <source>
        <dbReference type="Proteomes" id="UP000077115"/>
    </source>
</evidence>
<reference evidence="4 5" key="2">
    <citation type="submission" date="2016-05" db="EMBL/GenBank/DDBJ databases">
        <title>Lineage-specific infection strategies underlie the spectrum of fungal disease in amphibians.</title>
        <authorList>
            <person name="Cuomo C.A."/>
            <person name="Farrer R.A."/>
            <person name="James T."/>
            <person name="Longcore J."/>
            <person name="Birren B."/>
        </authorList>
    </citation>
    <scope>NUCLEOTIDE SEQUENCE [LARGE SCALE GENOMIC DNA]</scope>
    <source>
        <strain evidence="4 5">JEL423</strain>
    </source>
</reference>
<keyword evidence="1" id="KW-0175">Coiled coil</keyword>
<reference evidence="4 5" key="1">
    <citation type="submission" date="2006-10" db="EMBL/GenBank/DDBJ databases">
        <title>The Genome Sequence of Batrachochytrium dendrobatidis JEL423.</title>
        <authorList>
            <consortium name="The Broad Institute Genome Sequencing Platform"/>
            <person name="Birren B."/>
            <person name="Lander E."/>
            <person name="Galagan J."/>
            <person name="Cuomo C."/>
            <person name="Devon K."/>
            <person name="Jaffe D."/>
            <person name="Butler J."/>
            <person name="Alvarez P."/>
            <person name="Gnerre S."/>
            <person name="Grabherr M."/>
            <person name="Kleber M."/>
            <person name="Mauceli E."/>
            <person name="Brockman W."/>
            <person name="Young S."/>
            <person name="LaButti K."/>
            <person name="Sykes S."/>
            <person name="DeCaprio D."/>
            <person name="Crawford M."/>
            <person name="Koehrsen M."/>
            <person name="Engels R."/>
            <person name="Montgomery P."/>
            <person name="Pearson M."/>
            <person name="Howarth C."/>
            <person name="Larson L."/>
            <person name="White J."/>
            <person name="O'Leary S."/>
            <person name="Kodira C."/>
            <person name="Zeng Q."/>
            <person name="Yandava C."/>
            <person name="Alvarado L."/>
            <person name="Longcore J."/>
            <person name="James T."/>
        </authorList>
    </citation>
    <scope>NUCLEOTIDE SEQUENCE [LARGE SCALE GENOMIC DNA]</scope>
    <source>
        <strain evidence="4 5">JEL423</strain>
    </source>
</reference>
<organism evidence="4 5">
    <name type="scientific">Batrachochytrium dendrobatidis (strain JEL423)</name>
    <dbReference type="NCBI Taxonomy" id="403673"/>
    <lineage>
        <taxon>Eukaryota</taxon>
        <taxon>Fungi</taxon>
        <taxon>Fungi incertae sedis</taxon>
        <taxon>Chytridiomycota</taxon>
        <taxon>Chytridiomycota incertae sedis</taxon>
        <taxon>Chytridiomycetes</taxon>
        <taxon>Rhizophydiales</taxon>
        <taxon>Rhizophydiales incertae sedis</taxon>
        <taxon>Batrachochytrium</taxon>
    </lineage>
</organism>
<feature type="chain" id="PRO_5008078010" evidence="3">
    <location>
        <begin position="21"/>
        <end position="209"/>
    </location>
</feature>
<evidence type="ECO:0000256" key="1">
    <source>
        <dbReference type="SAM" id="Coils"/>
    </source>
</evidence>
<proteinExistence type="predicted"/>
<evidence type="ECO:0000313" key="4">
    <source>
        <dbReference type="EMBL" id="OAJ45157.1"/>
    </source>
</evidence>
<feature type="compositionally biased region" description="Low complexity" evidence="2">
    <location>
        <begin position="26"/>
        <end position="46"/>
    </location>
</feature>
<evidence type="ECO:0000256" key="2">
    <source>
        <dbReference type="SAM" id="MobiDB-lite"/>
    </source>
</evidence>
<feature type="signal peptide" evidence="3">
    <location>
        <begin position="1"/>
        <end position="20"/>
    </location>
</feature>
<dbReference type="VEuPathDB" id="FungiDB:BDEG_28318"/>
<name>A0A177WYH8_BATDL</name>
<dbReference type="EMBL" id="DS022315">
    <property type="protein sequence ID" value="OAJ45157.1"/>
    <property type="molecule type" value="Genomic_DNA"/>
</dbReference>
<evidence type="ECO:0000256" key="3">
    <source>
        <dbReference type="SAM" id="SignalP"/>
    </source>
</evidence>
<sequence>MKLSIAILSSILLAFSVTVANPVLDSSTTSTATTTSSAYPSATETSGTSHLTPLDPYSLYMDHCYPISFSVLGMIELLASNAHKLEELSQDIENKRARFGKQKKVIDELKEKLGNLKSDPSSSKSEIAKLESTLTNRNKASKKLWIDLGILFKKHSAICQEITKLRRQLKDYFRRHHPIETMNTGGGPYLNRYPVFTSCFNYYYSRSPQ</sequence>
<dbReference type="AlphaFoldDB" id="A0A177WYH8"/>
<gene>
    <name evidence="4" type="ORF">BDEG_28318</name>
</gene>
<protein>
    <submittedName>
        <fullName evidence="4">Uncharacterized protein</fullName>
    </submittedName>
</protein>
<feature type="region of interest" description="Disordered" evidence="2">
    <location>
        <begin position="26"/>
        <end position="48"/>
    </location>
</feature>
<feature type="coiled-coil region" evidence="1">
    <location>
        <begin position="75"/>
        <end position="112"/>
    </location>
</feature>